<dbReference type="OrthoDB" id="1394868at2"/>
<dbReference type="AlphaFoldDB" id="A0A2T6BTT8"/>
<name>A0A2T6BTT8_9FLAO</name>
<dbReference type="EMBL" id="QBKT01000009">
    <property type="protein sequence ID" value="PTX59474.1"/>
    <property type="molecule type" value="Genomic_DNA"/>
</dbReference>
<evidence type="ECO:0008006" key="4">
    <source>
        <dbReference type="Google" id="ProtNLM"/>
    </source>
</evidence>
<organism evidence="2 3">
    <name type="scientific">Kordia periserrulae</name>
    <dbReference type="NCBI Taxonomy" id="701523"/>
    <lineage>
        <taxon>Bacteria</taxon>
        <taxon>Pseudomonadati</taxon>
        <taxon>Bacteroidota</taxon>
        <taxon>Flavobacteriia</taxon>
        <taxon>Flavobacteriales</taxon>
        <taxon>Flavobacteriaceae</taxon>
        <taxon>Kordia</taxon>
    </lineage>
</organism>
<dbReference type="RefSeq" id="WP_146169860.1">
    <property type="nucleotide sequence ID" value="NZ_QBKT01000009.1"/>
</dbReference>
<dbReference type="PROSITE" id="PS51257">
    <property type="entry name" value="PROKAR_LIPOPROTEIN"/>
    <property type="match status" value="1"/>
</dbReference>
<proteinExistence type="predicted"/>
<comment type="caution">
    <text evidence="2">The sequence shown here is derived from an EMBL/GenBank/DDBJ whole genome shotgun (WGS) entry which is preliminary data.</text>
</comment>
<protein>
    <recommendedName>
        <fullName evidence="4">Thrombospondin type 3 repeat-containing protein</fullName>
    </recommendedName>
</protein>
<evidence type="ECO:0000256" key="1">
    <source>
        <dbReference type="SAM" id="SignalP"/>
    </source>
</evidence>
<keyword evidence="1" id="KW-0732">Signal</keyword>
<gene>
    <name evidence="2" type="ORF">C8N46_10963</name>
</gene>
<evidence type="ECO:0000313" key="3">
    <source>
        <dbReference type="Proteomes" id="UP000244090"/>
    </source>
</evidence>
<sequence>MKSKIYKWGIFFFMAISFIACSEDPVVDSTSDEIITQKARTTPSGELVYSDLGSTYSKTQARTIFAKTLAKAIQNNREIKNFIYNEAASEYNGDYEVLYLMVKDRNVAGVPFHQLLNDTSRTLQHAQEVTPDFFSNEVLKADPKLTIFLDARYFERPEIYDMPVSVGVQSAEIDDMQTTGYTAFKEDGSEYVVTEYTPDTVLMGVKENERLEIFNVNTFNSTDGRHITKFLSVTALCNSFLQHIIQLFITAIIDGDQYLIVQVTKLYEIYRCICLGDCGEPDADGDGVPDAEDDCPNEAGPASNNGCPEDQCTAPNCDRTTFDKKDEIYRFKFNNCAAYSSTSELFEGKREMRAVVVYSYLDPVTNNVISTDIKKAGSFTKNSLRDANFWGTCQSTKWVTANWETFNWDYCTHGEQIKVFWYEEDPGQWGTFNLTVKFKLGPVDINSSLDIPLTNKDDILGESVVQYCDAATGSGTLYNTGSIQFYYRLKP</sequence>
<accession>A0A2T6BTT8</accession>
<feature type="signal peptide" evidence="1">
    <location>
        <begin position="1"/>
        <end position="22"/>
    </location>
</feature>
<evidence type="ECO:0000313" key="2">
    <source>
        <dbReference type="EMBL" id="PTX59474.1"/>
    </source>
</evidence>
<reference evidence="2 3" key="1">
    <citation type="submission" date="2018-04" db="EMBL/GenBank/DDBJ databases">
        <title>Genomic Encyclopedia of Archaeal and Bacterial Type Strains, Phase II (KMG-II): from individual species to whole genera.</title>
        <authorList>
            <person name="Goeker M."/>
        </authorList>
    </citation>
    <scope>NUCLEOTIDE SEQUENCE [LARGE SCALE GENOMIC DNA]</scope>
    <source>
        <strain evidence="2 3">DSM 25731</strain>
    </source>
</reference>
<feature type="chain" id="PRO_5015718096" description="Thrombospondin type 3 repeat-containing protein" evidence="1">
    <location>
        <begin position="23"/>
        <end position="491"/>
    </location>
</feature>
<dbReference type="Proteomes" id="UP000244090">
    <property type="component" value="Unassembled WGS sequence"/>
</dbReference>
<keyword evidence="3" id="KW-1185">Reference proteome</keyword>